<dbReference type="PANTHER" id="PTHR30469">
    <property type="entry name" value="MULTIDRUG RESISTANCE PROTEIN MDTA"/>
    <property type="match status" value="1"/>
</dbReference>
<reference evidence="7 8" key="1">
    <citation type="submission" date="2016-03" db="EMBL/GenBank/DDBJ databases">
        <title>Complete genome sequence of Pedobacter cryoconitis PAMC 27485.</title>
        <authorList>
            <person name="Lee J."/>
            <person name="Kim O.-S."/>
        </authorList>
    </citation>
    <scope>NUCLEOTIDE SEQUENCE [LARGE SCALE GENOMIC DNA]</scope>
    <source>
        <strain evidence="7 8">PAMC 27485</strain>
    </source>
</reference>
<organism evidence="7 8">
    <name type="scientific">Pedobacter cryoconitis</name>
    <dbReference type="NCBI Taxonomy" id="188932"/>
    <lineage>
        <taxon>Bacteria</taxon>
        <taxon>Pseudomonadati</taxon>
        <taxon>Bacteroidota</taxon>
        <taxon>Sphingobacteriia</taxon>
        <taxon>Sphingobacteriales</taxon>
        <taxon>Sphingobacteriaceae</taxon>
        <taxon>Pedobacter</taxon>
    </lineage>
</organism>
<dbReference type="KEGG" id="pcm:AY601_2620"/>
<feature type="domain" description="CusB-like beta-barrel" evidence="5">
    <location>
        <begin position="195"/>
        <end position="268"/>
    </location>
</feature>
<proteinExistence type="inferred from homology"/>
<dbReference type="Gene3D" id="2.40.30.170">
    <property type="match status" value="1"/>
</dbReference>
<accession>A0A127VF09</accession>
<sequence length="354" mass="37799">MRPILSILTAAGATLLFTGCSGHKESSKIPDTINVKTINLSSQQTGSSDQIIYSGTLQADKMIDLSFQVSGTINSFPVKAGDYVKKGQLVATVDETTYRNQYNAQLAQVKLAKENYTRILSVFQKGSIAEIKMLEAKSNLDQAASAARATYQNIAHTRLYAPQSGYASDKKTEAGATASPGVPVLQLLDTRSVNVLVAVPENEINRYQPGDPAAVTIDASANTPIEGRITEVGVLALNNSANYTVKVKLANPGQALKPGMLCKVVFSTPKSKSLSAKAAEQQLVVPAQAVQVDEHGRNYVYTVNPQHKAQRKEVQTGALYNNGLAITGGLSGDEQLITSGYQKLADQSPVKITQ</sequence>
<gene>
    <name evidence="7" type="ORF">AY601_2620</name>
</gene>
<evidence type="ECO:0000313" key="7">
    <source>
        <dbReference type="EMBL" id="AMP99508.1"/>
    </source>
</evidence>
<dbReference type="InterPro" id="IPR058625">
    <property type="entry name" value="MdtA-like_BSH"/>
</dbReference>
<feature type="domain" description="Multidrug resistance protein MdtA-like C-terminal permuted SH3" evidence="6">
    <location>
        <begin position="283"/>
        <end position="343"/>
    </location>
</feature>
<evidence type="ECO:0000259" key="6">
    <source>
        <dbReference type="Pfam" id="PF25967"/>
    </source>
</evidence>
<evidence type="ECO:0000256" key="3">
    <source>
        <dbReference type="ARBA" id="ARBA00022448"/>
    </source>
</evidence>
<keyword evidence="3" id="KW-0813">Transport</keyword>
<evidence type="ECO:0000259" key="5">
    <source>
        <dbReference type="Pfam" id="PF25954"/>
    </source>
</evidence>
<dbReference type="GO" id="GO:0015562">
    <property type="term" value="F:efflux transmembrane transporter activity"/>
    <property type="evidence" value="ECO:0007669"/>
    <property type="project" value="TreeGrafter"/>
</dbReference>
<comment type="subcellular location">
    <subcellularLocation>
        <location evidence="1">Cell envelope</location>
    </subcellularLocation>
</comment>
<keyword evidence="8" id="KW-1185">Reference proteome</keyword>
<dbReference type="Pfam" id="PF25917">
    <property type="entry name" value="BSH_RND"/>
    <property type="match status" value="1"/>
</dbReference>
<dbReference type="EMBL" id="CP014504">
    <property type="protein sequence ID" value="AMP99508.1"/>
    <property type="molecule type" value="Genomic_DNA"/>
</dbReference>
<dbReference type="InterPro" id="IPR058627">
    <property type="entry name" value="MdtA-like_C"/>
</dbReference>
<dbReference type="OrthoDB" id="9806939at2"/>
<dbReference type="RefSeq" id="WP_068401712.1">
    <property type="nucleotide sequence ID" value="NZ_CP014504.1"/>
</dbReference>
<evidence type="ECO:0000313" key="8">
    <source>
        <dbReference type="Proteomes" id="UP000071561"/>
    </source>
</evidence>
<dbReference type="Proteomes" id="UP000071561">
    <property type="component" value="Chromosome"/>
</dbReference>
<dbReference type="AlphaFoldDB" id="A0A127VF09"/>
<comment type="similarity">
    <text evidence="2">Belongs to the membrane fusion protein (MFP) (TC 8.A.1) family.</text>
</comment>
<name>A0A127VF09_9SPHI</name>
<dbReference type="Pfam" id="PF25954">
    <property type="entry name" value="Beta-barrel_RND_2"/>
    <property type="match status" value="1"/>
</dbReference>
<dbReference type="Gene3D" id="2.40.420.20">
    <property type="match status" value="1"/>
</dbReference>
<evidence type="ECO:0000259" key="4">
    <source>
        <dbReference type="Pfam" id="PF25917"/>
    </source>
</evidence>
<evidence type="ECO:0000256" key="1">
    <source>
        <dbReference type="ARBA" id="ARBA00004196"/>
    </source>
</evidence>
<dbReference type="Gene3D" id="2.40.50.100">
    <property type="match status" value="1"/>
</dbReference>
<dbReference type="GO" id="GO:1990281">
    <property type="term" value="C:efflux pump complex"/>
    <property type="evidence" value="ECO:0007669"/>
    <property type="project" value="TreeGrafter"/>
</dbReference>
<dbReference type="PANTHER" id="PTHR30469:SF15">
    <property type="entry name" value="HLYD FAMILY OF SECRETION PROTEINS"/>
    <property type="match status" value="1"/>
</dbReference>
<dbReference type="Pfam" id="PF25967">
    <property type="entry name" value="RND-MFP_C"/>
    <property type="match status" value="1"/>
</dbReference>
<protein>
    <submittedName>
        <fullName evidence="7">Multidrug transporter</fullName>
    </submittedName>
</protein>
<evidence type="ECO:0000256" key="2">
    <source>
        <dbReference type="ARBA" id="ARBA00009477"/>
    </source>
</evidence>
<dbReference type="InterPro" id="IPR058792">
    <property type="entry name" value="Beta-barrel_RND_2"/>
</dbReference>
<feature type="domain" description="Multidrug resistance protein MdtA-like barrel-sandwich hybrid" evidence="4">
    <location>
        <begin position="63"/>
        <end position="181"/>
    </location>
</feature>
<dbReference type="PATRIC" id="fig|188932.3.peg.2731"/>
<dbReference type="InterPro" id="IPR006143">
    <property type="entry name" value="RND_pump_MFP"/>
</dbReference>
<dbReference type="PROSITE" id="PS51257">
    <property type="entry name" value="PROKAR_LIPOPROTEIN"/>
    <property type="match status" value="1"/>
</dbReference>
<dbReference type="NCBIfam" id="TIGR01730">
    <property type="entry name" value="RND_mfp"/>
    <property type="match status" value="1"/>
</dbReference>
<dbReference type="SUPFAM" id="SSF111369">
    <property type="entry name" value="HlyD-like secretion proteins"/>
    <property type="match status" value="1"/>
</dbReference>